<dbReference type="EC" id="2.7.1.45" evidence="8"/>
<keyword evidence="5" id="KW-0067">ATP-binding</keyword>
<organism evidence="8 10">
    <name type="scientific">Thalassovita autumnalis</name>
    <dbReference type="NCBI Taxonomy" id="2072972"/>
    <lineage>
        <taxon>Bacteria</taxon>
        <taxon>Pseudomonadati</taxon>
        <taxon>Pseudomonadota</taxon>
        <taxon>Alphaproteobacteria</taxon>
        <taxon>Rhodobacterales</taxon>
        <taxon>Roseobacteraceae</taxon>
        <taxon>Thalassovita</taxon>
    </lineage>
</organism>
<dbReference type="Proteomes" id="UP000051086">
    <property type="component" value="Unassembled WGS sequence"/>
</dbReference>
<comment type="similarity">
    <text evidence="1">Belongs to the carbohydrate kinase PfkB family.</text>
</comment>
<keyword evidence="3" id="KW-0547">Nucleotide-binding</keyword>
<dbReference type="PANTHER" id="PTHR43085:SF1">
    <property type="entry name" value="PSEUDOURIDINE KINASE-RELATED"/>
    <property type="match status" value="1"/>
</dbReference>
<dbReference type="CDD" id="cd01167">
    <property type="entry name" value="bac_FRK"/>
    <property type="match status" value="1"/>
</dbReference>
<evidence type="ECO:0000256" key="3">
    <source>
        <dbReference type="ARBA" id="ARBA00022741"/>
    </source>
</evidence>
<sequence>MILCAGEALIDMIPERTVSGGSGYVPYAGGAVFNTAIGLGRLGADVALFTGISTDGFGQLLEQALTDSRVSTDYLVHSDRLTTLAVVQLKNGHATYNFYDDNSAGQSLRSSDLPQLPDSVQALYFGGISLVNGPAADTYAEFATQEETRRLIMLDPNIRPGLAEDEAIYRSRLDRMLTVTDIVKLSDEDLDWLVPGPASHAEKIQAMIAKGPMLALLTKGAEGAEAFHRNGSTASVASEKVEVVDTVGAGDTFNAGALAKMQSLGILSRDTLNDATEDQLSDVLAHAAKVAAVTVSRAGANPPWSDELN</sequence>
<dbReference type="EMBL" id="CYSB01000041">
    <property type="protein sequence ID" value="CUH69988.1"/>
    <property type="molecule type" value="Genomic_DNA"/>
</dbReference>
<dbReference type="RefSeq" id="WP_058243581.1">
    <property type="nucleotide sequence ID" value="NZ_CYSB01000041.1"/>
</dbReference>
<dbReference type="AlphaFoldDB" id="A0A0P1G6W5"/>
<evidence type="ECO:0000313" key="7">
    <source>
        <dbReference type="EMBL" id="CUH69988.1"/>
    </source>
</evidence>
<dbReference type="EMBL" id="CYSC01000031">
    <property type="protein sequence ID" value="CUH72382.1"/>
    <property type="molecule type" value="Genomic_DNA"/>
</dbReference>
<feature type="domain" description="Carbohydrate kinase PfkB" evidence="6">
    <location>
        <begin position="2"/>
        <end position="304"/>
    </location>
</feature>
<dbReference type="Pfam" id="PF00294">
    <property type="entry name" value="PfkB"/>
    <property type="match status" value="1"/>
</dbReference>
<dbReference type="InterPro" id="IPR050306">
    <property type="entry name" value="PfkB_Carbo_kinase"/>
</dbReference>
<evidence type="ECO:0000256" key="2">
    <source>
        <dbReference type="ARBA" id="ARBA00022679"/>
    </source>
</evidence>
<evidence type="ECO:0000256" key="4">
    <source>
        <dbReference type="ARBA" id="ARBA00022777"/>
    </source>
</evidence>
<reference evidence="8 10" key="2">
    <citation type="submission" date="2015-09" db="EMBL/GenBank/DDBJ databases">
        <authorList>
            <consortium name="Swine Surveillance"/>
        </authorList>
    </citation>
    <scope>NUCLEOTIDE SEQUENCE [LARGE SCALE GENOMIC DNA]</scope>
    <source>
        <strain evidence="8 10">5120</strain>
    </source>
</reference>
<dbReference type="GO" id="GO:0005524">
    <property type="term" value="F:ATP binding"/>
    <property type="evidence" value="ECO:0007669"/>
    <property type="project" value="UniProtKB-KW"/>
</dbReference>
<protein>
    <submittedName>
        <fullName evidence="8">2-dehydro-3-deoxygluconokinase</fullName>
        <ecNumber evidence="8">2.7.1.45</ecNumber>
    </submittedName>
</protein>
<proteinExistence type="inferred from homology"/>
<dbReference type="InterPro" id="IPR011611">
    <property type="entry name" value="PfkB_dom"/>
</dbReference>
<gene>
    <name evidence="8" type="primary">kdgK_3</name>
    <name evidence="7" type="synonym">kdgK_2</name>
    <name evidence="7" type="ORF">TL5118_03960</name>
    <name evidence="8" type="ORF">TL5120_02181</name>
</gene>
<dbReference type="GO" id="GO:0008673">
    <property type="term" value="F:2-dehydro-3-deoxygluconokinase activity"/>
    <property type="evidence" value="ECO:0007669"/>
    <property type="project" value="UniProtKB-EC"/>
</dbReference>
<evidence type="ECO:0000256" key="1">
    <source>
        <dbReference type="ARBA" id="ARBA00010688"/>
    </source>
</evidence>
<evidence type="ECO:0000259" key="6">
    <source>
        <dbReference type="Pfam" id="PF00294"/>
    </source>
</evidence>
<accession>A0A0P1G6W5</accession>
<dbReference type="SUPFAM" id="SSF53613">
    <property type="entry name" value="Ribokinase-like"/>
    <property type="match status" value="1"/>
</dbReference>
<dbReference type="PROSITE" id="PS00584">
    <property type="entry name" value="PFKB_KINASES_2"/>
    <property type="match status" value="1"/>
</dbReference>
<keyword evidence="4 8" id="KW-0418">Kinase</keyword>
<reference evidence="7 9" key="1">
    <citation type="submission" date="2015-09" db="EMBL/GenBank/DDBJ databases">
        <authorList>
            <person name="Rodrigo-Torres L."/>
            <person name="Arahal D.R."/>
        </authorList>
    </citation>
    <scope>NUCLEOTIDE SEQUENCE [LARGE SCALE GENOMIC DNA]</scope>
    <source>
        <strain evidence="7 9">CECT 5118</strain>
    </source>
</reference>
<evidence type="ECO:0000313" key="9">
    <source>
        <dbReference type="Proteomes" id="UP000051086"/>
    </source>
</evidence>
<name>A0A0P1G6W5_9RHOB</name>
<dbReference type="Gene3D" id="3.40.1190.20">
    <property type="match status" value="1"/>
</dbReference>
<dbReference type="Proteomes" id="UP000051887">
    <property type="component" value="Unassembled WGS sequence"/>
</dbReference>
<dbReference type="InterPro" id="IPR029056">
    <property type="entry name" value="Ribokinase-like"/>
</dbReference>
<dbReference type="InterPro" id="IPR002173">
    <property type="entry name" value="Carboh/pur_kinase_PfkB_CS"/>
</dbReference>
<keyword evidence="2 8" id="KW-0808">Transferase</keyword>
<dbReference type="OrthoDB" id="9795789at2"/>
<evidence type="ECO:0000313" key="10">
    <source>
        <dbReference type="Proteomes" id="UP000051887"/>
    </source>
</evidence>
<keyword evidence="9" id="KW-1185">Reference proteome</keyword>
<dbReference type="PANTHER" id="PTHR43085">
    <property type="entry name" value="HEXOKINASE FAMILY MEMBER"/>
    <property type="match status" value="1"/>
</dbReference>
<evidence type="ECO:0000256" key="5">
    <source>
        <dbReference type="ARBA" id="ARBA00022840"/>
    </source>
</evidence>
<evidence type="ECO:0000313" key="8">
    <source>
        <dbReference type="EMBL" id="CUH72382.1"/>
    </source>
</evidence>